<evidence type="ECO:0000256" key="1">
    <source>
        <dbReference type="SAM" id="Phobius"/>
    </source>
</evidence>
<dbReference type="InParanoid" id="C8X812"/>
<feature type="transmembrane region" description="Helical" evidence="1">
    <location>
        <begin position="96"/>
        <end position="129"/>
    </location>
</feature>
<feature type="transmembrane region" description="Helical" evidence="1">
    <location>
        <begin position="156"/>
        <end position="181"/>
    </location>
</feature>
<dbReference type="Proteomes" id="UP000002218">
    <property type="component" value="Chromosome"/>
</dbReference>
<dbReference type="RefSeq" id="WP_015749829.1">
    <property type="nucleotide sequence ID" value="NC_013235.1"/>
</dbReference>
<accession>C8X812</accession>
<evidence type="ECO:0000313" key="3">
    <source>
        <dbReference type="Proteomes" id="UP000002218"/>
    </source>
</evidence>
<keyword evidence="1" id="KW-0812">Transmembrane</keyword>
<feature type="transmembrane region" description="Helical" evidence="1">
    <location>
        <begin position="20"/>
        <end position="45"/>
    </location>
</feature>
<name>C8X812_NAKMY</name>
<reference evidence="2 3" key="2">
    <citation type="journal article" date="2010" name="Stand. Genomic Sci.">
        <title>Complete genome sequence of Nakamurella multipartita type strain (Y-104).</title>
        <authorList>
            <person name="Tice H."/>
            <person name="Mayilraj S."/>
            <person name="Sims D."/>
            <person name="Lapidus A."/>
            <person name="Nolan M."/>
            <person name="Lucas S."/>
            <person name="Glavina Del Rio T."/>
            <person name="Copeland A."/>
            <person name="Cheng J.F."/>
            <person name="Meincke L."/>
            <person name="Bruce D."/>
            <person name="Goodwin L."/>
            <person name="Pitluck S."/>
            <person name="Ivanova N."/>
            <person name="Mavromatis K."/>
            <person name="Ovchinnikova G."/>
            <person name="Pati A."/>
            <person name="Chen A."/>
            <person name="Palaniappan K."/>
            <person name="Land M."/>
            <person name="Hauser L."/>
            <person name="Chang Y.J."/>
            <person name="Jeffries C.D."/>
            <person name="Detter J.C."/>
            <person name="Brettin T."/>
            <person name="Rohde M."/>
            <person name="Goker M."/>
            <person name="Bristow J."/>
            <person name="Eisen J.A."/>
            <person name="Markowitz V."/>
            <person name="Hugenholtz P."/>
            <person name="Kyrpides N.C."/>
            <person name="Klenk H.P."/>
            <person name="Chen F."/>
        </authorList>
    </citation>
    <scope>NUCLEOTIDE SEQUENCE [LARGE SCALE GENOMIC DNA]</scope>
    <source>
        <strain evidence="3">ATCC 700099 / DSM 44233 / CIP 104796 / JCM 9543 / NBRC 105858 / Y-104</strain>
    </source>
</reference>
<dbReference type="AlphaFoldDB" id="C8X812"/>
<dbReference type="HOGENOM" id="CLU_114557_0_0_11"/>
<dbReference type="eggNOG" id="ENOG502ZZP3">
    <property type="taxonomic scope" value="Bacteria"/>
</dbReference>
<dbReference type="OrthoDB" id="3253635at2"/>
<evidence type="ECO:0000313" key="2">
    <source>
        <dbReference type="EMBL" id="ACV81015.1"/>
    </source>
</evidence>
<organism evidence="2 3">
    <name type="scientific">Nakamurella multipartita (strain ATCC 700099 / DSM 44233 / CIP 104796 / JCM 9543 / NBRC 105858 / Y-104)</name>
    <name type="common">Microsphaera multipartita</name>
    <dbReference type="NCBI Taxonomy" id="479431"/>
    <lineage>
        <taxon>Bacteria</taxon>
        <taxon>Bacillati</taxon>
        <taxon>Actinomycetota</taxon>
        <taxon>Actinomycetes</taxon>
        <taxon>Nakamurellales</taxon>
        <taxon>Nakamurellaceae</taxon>
        <taxon>Nakamurella</taxon>
    </lineage>
</organism>
<reference evidence="3" key="1">
    <citation type="submission" date="2009-09" db="EMBL/GenBank/DDBJ databases">
        <title>The complete genome of Nakamurella multipartita DSM 44233.</title>
        <authorList>
            <consortium name="US DOE Joint Genome Institute (JGI-PGF)"/>
            <person name="Lucas S."/>
            <person name="Copeland A."/>
            <person name="Lapidus A."/>
            <person name="Glavina del Rio T."/>
            <person name="Dalin E."/>
            <person name="Tice H."/>
            <person name="Bruce D."/>
            <person name="Goodwin L."/>
            <person name="Pitluck S."/>
            <person name="Kyrpides N."/>
            <person name="Mavromatis K."/>
            <person name="Ivanova N."/>
            <person name="Ovchinnikova G."/>
            <person name="Sims D."/>
            <person name="Meincke L."/>
            <person name="Brettin T."/>
            <person name="Detter J.C."/>
            <person name="Han C."/>
            <person name="Larimer F."/>
            <person name="Land M."/>
            <person name="Hauser L."/>
            <person name="Markowitz V."/>
            <person name="Cheng J.-F."/>
            <person name="Hugenholtz P."/>
            <person name="Woyke T."/>
            <person name="Wu D."/>
            <person name="Klenk H.-P."/>
            <person name="Eisen J.A."/>
        </authorList>
    </citation>
    <scope>NUCLEOTIDE SEQUENCE [LARGE SCALE GENOMIC DNA]</scope>
    <source>
        <strain evidence="3">ATCC 700099 / DSM 44233 / CIP 104796 / JCM 9543 / NBRC 105858 / Y-104</strain>
    </source>
</reference>
<dbReference type="STRING" id="479431.Namu_4739"/>
<protein>
    <submittedName>
        <fullName evidence="2">DoxX family protein</fullName>
    </submittedName>
</protein>
<dbReference type="KEGG" id="nml:Namu_4739"/>
<sequence>MAAGTTGHAPVLGTEATPVTITSGGAIAIALLRLSIGFVFLWAFLDKLFGLGYATPGARAWINGGSPTKGFLSNVDIGPFQSAYNSIAGTWWADTLFMLGLLGVGLAVMLGVFMNISAVAGSLMMLLMWAAEWPFAQFTSSGEASGSTNPFMDYHLIYALVLIVLAVIGAGRYFGIAPWWARVTGGQAWLR</sequence>
<dbReference type="EMBL" id="CP001737">
    <property type="protein sequence ID" value="ACV81015.1"/>
    <property type="molecule type" value="Genomic_DNA"/>
</dbReference>
<keyword evidence="1" id="KW-0472">Membrane</keyword>
<proteinExistence type="predicted"/>
<gene>
    <name evidence="2" type="ordered locus">Namu_4739</name>
</gene>
<keyword evidence="1" id="KW-1133">Transmembrane helix</keyword>
<keyword evidence="3" id="KW-1185">Reference proteome</keyword>